<evidence type="ECO:0000256" key="11">
    <source>
        <dbReference type="SAM" id="Phobius"/>
    </source>
</evidence>
<dbReference type="PROSITE" id="PS50109">
    <property type="entry name" value="HIS_KIN"/>
    <property type="match status" value="1"/>
</dbReference>
<evidence type="ECO:0000256" key="10">
    <source>
        <dbReference type="ARBA" id="ARBA00023012"/>
    </source>
</evidence>
<keyword evidence="5" id="KW-0597">Phosphoprotein</keyword>
<dbReference type="Gene3D" id="1.10.287.130">
    <property type="match status" value="1"/>
</dbReference>
<feature type="domain" description="Histidine kinase" evidence="12">
    <location>
        <begin position="262"/>
        <end position="480"/>
    </location>
</feature>
<evidence type="ECO:0000259" key="12">
    <source>
        <dbReference type="PROSITE" id="PS50109"/>
    </source>
</evidence>
<sequence length="481" mass="50531">MPPIPPMSMSDGAAVPPAIPEVDAPQGVRSRMTLATRTALLTAGVAVLTVLVSGLVAYPLVRQSANVQARASLAQQADIIVGLLGGERAGNVPEGELRDRVQALDEQGIVGYVIRAGAVASSPLLQADFEELLEGRLVSVTRDTAEGLVLVEGRPLRGRQGIVLVQQAQVATAPATTLLRRMLLALAVGLVLSALVGWLASRRVTRSLTEAARAAERLSTGERDVRLTPAGPAEVAEIAESLNRLAAALAVSENRQRAFLMSVSHELRTPLTAVKGYAEALKDGVVTGDEVGRTGAILVGESDRLERLVSDLLELSRAGAVDLRLNMSDVDLREFALSAGDVWGDRCDRDGVLFHLEAPAEPLRAVTDPLRLRQIVDNLAENALRVTPAGAPIVLSVRAEGADHAVIEVRDGGPGLTEDDLSVAFVPEELHSRYRGVRQVGTGIGLALVGGLAGRLGGRAEAGHANEGGARFTVTIPRGRT</sequence>
<gene>
    <name evidence="14" type="ORF">UFOPK3773_01351</name>
</gene>
<dbReference type="Gene3D" id="6.10.340.10">
    <property type="match status" value="1"/>
</dbReference>
<accession>A0A6J7K4I5</accession>
<evidence type="ECO:0000256" key="7">
    <source>
        <dbReference type="ARBA" id="ARBA00022741"/>
    </source>
</evidence>
<evidence type="ECO:0000256" key="3">
    <source>
        <dbReference type="ARBA" id="ARBA00012438"/>
    </source>
</evidence>
<dbReference type="PANTHER" id="PTHR44936:SF9">
    <property type="entry name" value="SENSOR PROTEIN CREC"/>
    <property type="match status" value="1"/>
</dbReference>
<dbReference type="SMART" id="SM00304">
    <property type="entry name" value="HAMP"/>
    <property type="match status" value="1"/>
</dbReference>
<name>A0A6J7K4I5_9ZZZZ</name>
<evidence type="ECO:0000256" key="4">
    <source>
        <dbReference type="ARBA" id="ARBA00022475"/>
    </source>
</evidence>
<dbReference type="Pfam" id="PF02518">
    <property type="entry name" value="HATPase_c"/>
    <property type="match status" value="1"/>
</dbReference>
<dbReference type="SUPFAM" id="SSF47384">
    <property type="entry name" value="Homodimeric domain of signal transducing histidine kinase"/>
    <property type="match status" value="1"/>
</dbReference>
<dbReference type="SMART" id="SM00387">
    <property type="entry name" value="HATPase_c"/>
    <property type="match status" value="1"/>
</dbReference>
<feature type="transmembrane region" description="Helical" evidence="11">
    <location>
        <begin position="39"/>
        <end position="61"/>
    </location>
</feature>
<dbReference type="AlphaFoldDB" id="A0A6J7K4I5"/>
<dbReference type="InterPro" id="IPR050980">
    <property type="entry name" value="2C_sensor_his_kinase"/>
</dbReference>
<dbReference type="GO" id="GO:0005886">
    <property type="term" value="C:plasma membrane"/>
    <property type="evidence" value="ECO:0007669"/>
    <property type="project" value="UniProtKB-SubCell"/>
</dbReference>
<comment type="catalytic activity">
    <reaction evidence="1">
        <text>ATP + protein L-histidine = ADP + protein N-phospho-L-histidine.</text>
        <dbReference type="EC" id="2.7.13.3"/>
    </reaction>
</comment>
<dbReference type="GO" id="GO:0005524">
    <property type="term" value="F:ATP binding"/>
    <property type="evidence" value="ECO:0007669"/>
    <property type="project" value="UniProtKB-KW"/>
</dbReference>
<dbReference type="PANTHER" id="PTHR44936">
    <property type="entry name" value="SENSOR PROTEIN CREC"/>
    <property type="match status" value="1"/>
</dbReference>
<feature type="transmembrane region" description="Helical" evidence="11">
    <location>
        <begin position="182"/>
        <end position="200"/>
    </location>
</feature>
<keyword evidence="7" id="KW-0547">Nucleotide-binding</keyword>
<keyword evidence="9" id="KW-0067">ATP-binding</keyword>
<reference evidence="14" key="1">
    <citation type="submission" date="2020-05" db="EMBL/GenBank/DDBJ databases">
        <authorList>
            <person name="Chiriac C."/>
            <person name="Salcher M."/>
            <person name="Ghai R."/>
            <person name="Kavagutti S V."/>
        </authorList>
    </citation>
    <scope>NUCLEOTIDE SEQUENCE</scope>
</reference>
<dbReference type="InterPro" id="IPR005467">
    <property type="entry name" value="His_kinase_dom"/>
</dbReference>
<dbReference type="FunFam" id="1.10.287.130:FF:000001">
    <property type="entry name" value="Two-component sensor histidine kinase"/>
    <property type="match status" value="1"/>
</dbReference>
<dbReference type="SUPFAM" id="SSF55874">
    <property type="entry name" value="ATPase domain of HSP90 chaperone/DNA topoisomerase II/histidine kinase"/>
    <property type="match status" value="1"/>
</dbReference>
<dbReference type="Pfam" id="PF00672">
    <property type="entry name" value="HAMP"/>
    <property type="match status" value="1"/>
</dbReference>
<feature type="domain" description="HAMP" evidence="13">
    <location>
        <begin position="202"/>
        <end position="254"/>
    </location>
</feature>
<keyword evidence="10" id="KW-0902">Two-component regulatory system</keyword>
<evidence type="ECO:0000256" key="1">
    <source>
        <dbReference type="ARBA" id="ARBA00000085"/>
    </source>
</evidence>
<dbReference type="InterPro" id="IPR036890">
    <property type="entry name" value="HATPase_C_sf"/>
</dbReference>
<dbReference type="Gene3D" id="3.30.565.10">
    <property type="entry name" value="Histidine kinase-like ATPase, C-terminal domain"/>
    <property type="match status" value="1"/>
</dbReference>
<organism evidence="14">
    <name type="scientific">freshwater metagenome</name>
    <dbReference type="NCBI Taxonomy" id="449393"/>
    <lineage>
        <taxon>unclassified sequences</taxon>
        <taxon>metagenomes</taxon>
        <taxon>ecological metagenomes</taxon>
    </lineage>
</organism>
<proteinExistence type="predicted"/>
<dbReference type="Pfam" id="PF00512">
    <property type="entry name" value="HisKA"/>
    <property type="match status" value="1"/>
</dbReference>
<dbReference type="EC" id="2.7.13.3" evidence="3"/>
<dbReference type="PROSITE" id="PS50885">
    <property type="entry name" value="HAMP"/>
    <property type="match status" value="1"/>
</dbReference>
<dbReference type="EMBL" id="CAFBNF010000159">
    <property type="protein sequence ID" value="CAB4950043.1"/>
    <property type="molecule type" value="Genomic_DNA"/>
</dbReference>
<dbReference type="InterPro" id="IPR003594">
    <property type="entry name" value="HATPase_dom"/>
</dbReference>
<evidence type="ECO:0000259" key="13">
    <source>
        <dbReference type="PROSITE" id="PS50885"/>
    </source>
</evidence>
<dbReference type="CDD" id="cd00082">
    <property type="entry name" value="HisKA"/>
    <property type="match status" value="1"/>
</dbReference>
<keyword evidence="4" id="KW-1003">Cell membrane</keyword>
<protein>
    <recommendedName>
        <fullName evidence="3">histidine kinase</fullName>
        <ecNumber evidence="3">2.7.13.3</ecNumber>
    </recommendedName>
</protein>
<comment type="subcellular location">
    <subcellularLocation>
        <location evidence="2">Cell membrane</location>
        <topology evidence="2">Multi-pass membrane protein</topology>
    </subcellularLocation>
</comment>
<evidence type="ECO:0000313" key="14">
    <source>
        <dbReference type="EMBL" id="CAB4950043.1"/>
    </source>
</evidence>
<evidence type="ECO:0000256" key="8">
    <source>
        <dbReference type="ARBA" id="ARBA00022777"/>
    </source>
</evidence>
<keyword evidence="8" id="KW-0418">Kinase</keyword>
<dbReference type="InterPro" id="IPR003660">
    <property type="entry name" value="HAMP_dom"/>
</dbReference>
<dbReference type="InterPro" id="IPR036097">
    <property type="entry name" value="HisK_dim/P_sf"/>
</dbReference>
<dbReference type="InterPro" id="IPR003661">
    <property type="entry name" value="HisK_dim/P_dom"/>
</dbReference>
<dbReference type="SMART" id="SM00388">
    <property type="entry name" value="HisKA"/>
    <property type="match status" value="1"/>
</dbReference>
<evidence type="ECO:0000256" key="9">
    <source>
        <dbReference type="ARBA" id="ARBA00022840"/>
    </source>
</evidence>
<keyword evidence="11" id="KW-0812">Transmembrane</keyword>
<dbReference type="GO" id="GO:0000155">
    <property type="term" value="F:phosphorelay sensor kinase activity"/>
    <property type="evidence" value="ECO:0007669"/>
    <property type="project" value="InterPro"/>
</dbReference>
<dbReference type="CDD" id="cd06225">
    <property type="entry name" value="HAMP"/>
    <property type="match status" value="1"/>
</dbReference>
<evidence type="ECO:0000256" key="6">
    <source>
        <dbReference type="ARBA" id="ARBA00022679"/>
    </source>
</evidence>
<evidence type="ECO:0000256" key="5">
    <source>
        <dbReference type="ARBA" id="ARBA00022553"/>
    </source>
</evidence>
<keyword evidence="11" id="KW-0472">Membrane</keyword>
<keyword evidence="6" id="KW-0808">Transferase</keyword>
<evidence type="ECO:0000256" key="2">
    <source>
        <dbReference type="ARBA" id="ARBA00004651"/>
    </source>
</evidence>
<keyword evidence="11" id="KW-1133">Transmembrane helix</keyword>